<gene>
    <name evidence="1" type="ORF">RclHR1_09830006</name>
</gene>
<evidence type="ECO:0000313" key="2">
    <source>
        <dbReference type="Proteomes" id="UP000247702"/>
    </source>
</evidence>
<organism evidence="1 2">
    <name type="scientific">Rhizophagus clarus</name>
    <dbReference type="NCBI Taxonomy" id="94130"/>
    <lineage>
        <taxon>Eukaryota</taxon>
        <taxon>Fungi</taxon>
        <taxon>Fungi incertae sedis</taxon>
        <taxon>Mucoromycota</taxon>
        <taxon>Glomeromycotina</taxon>
        <taxon>Glomeromycetes</taxon>
        <taxon>Glomerales</taxon>
        <taxon>Glomeraceae</taxon>
        <taxon>Rhizophagus</taxon>
    </lineage>
</organism>
<dbReference type="Proteomes" id="UP000247702">
    <property type="component" value="Unassembled WGS sequence"/>
</dbReference>
<evidence type="ECO:0000313" key="1">
    <source>
        <dbReference type="EMBL" id="GBC10697.1"/>
    </source>
</evidence>
<accession>A0A2Z6SQU5</accession>
<protein>
    <submittedName>
        <fullName evidence="1">Uncharacterized protein</fullName>
    </submittedName>
</protein>
<dbReference type="EMBL" id="BEXD01004407">
    <property type="protein sequence ID" value="GBC10697.1"/>
    <property type="molecule type" value="Genomic_DNA"/>
</dbReference>
<dbReference type="AlphaFoldDB" id="A0A2Z6SQU5"/>
<proteinExistence type="predicted"/>
<keyword evidence="2" id="KW-1185">Reference proteome</keyword>
<name>A0A2Z6SQU5_9GLOM</name>
<reference evidence="1 2" key="1">
    <citation type="submission" date="2017-11" db="EMBL/GenBank/DDBJ databases">
        <title>The genome of Rhizophagus clarus HR1 reveals common genetic basis of auxotrophy among arbuscular mycorrhizal fungi.</title>
        <authorList>
            <person name="Kobayashi Y."/>
        </authorList>
    </citation>
    <scope>NUCLEOTIDE SEQUENCE [LARGE SCALE GENOMIC DNA]</scope>
    <source>
        <strain evidence="1 2">HR1</strain>
    </source>
</reference>
<dbReference type="STRING" id="94130.A0A2Z6SQU5"/>
<comment type="caution">
    <text evidence="1">The sequence shown here is derived from an EMBL/GenBank/DDBJ whole genome shotgun (WGS) entry which is preliminary data.</text>
</comment>
<sequence length="110" mass="12326">MENFMRGDCLELHINIQEFNYCKTDFFVPAGKVNLDDAIQKTNLKNEFLVPSTKENSGLIYIVITEIGACSVGLPGAPCKHQGAVSVRFHIPIFNFVPSLTPDDMLYSTW</sequence>